<comment type="caution">
    <text evidence="1">The sequence shown here is derived from an EMBL/GenBank/DDBJ whole genome shotgun (WGS) entry which is preliminary data.</text>
</comment>
<name>A0A554SGR8_9ACTN</name>
<dbReference type="AlphaFoldDB" id="A0A554SGR8"/>
<proteinExistence type="predicted"/>
<keyword evidence="2" id="KW-1185">Reference proteome</keyword>
<evidence type="ECO:0000313" key="2">
    <source>
        <dbReference type="Proteomes" id="UP000316988"/>
    </source>
</evidence>
<dbReference type="RefSeq" id="WP_143911661.1">
    <property type="nucleotide sequence ID" value="NZ_VLNT01000002.1"/>
</dbReference>
<dbReference type="EMBL" id="VLNT01000002">
    <property type="protein sequence ID" value="TSD65539.1"/>
    <property type="molecule type" value="Genomic_DNA"/>
</dbReference>
<reference evidence="1 2" key="1">
    <citation type="submission" date="2019-07" db="EMBL/GenBank/DDBJ databases">
        <authorList>
            <person name="Zhao L.H."/>
        </authorList>
    </citation>
    <scope>NUCLEOTIDE SEQUENCE [LARGE SCALE GENOMIC DNA]</scope>
    <source>
        <strain evidence="1 2">Co35</strain>
    </source>
</reference>
<sequence>MTVRMNVDALDSAISAVEELANDIANARTACINAVPYRGPSLSSLTGNSVTVTAPEWLREQKTDPLGVVLDLARLLDTDGEGEVVWTGSTDGSIQDIKEELGRQIAARAEDLEDVESSEDLDEFLETLELLDTYADDPDVTGAFVNAIGPEGLNRLIQQAGSMTGPYADYPNPNGIYEDSSYGEEFERVVAMQDTLAETLSQSVATASLAGKLPDDFGEEFVRGGDPRSAAILFDYAARGGHEFGSEFLVSAGDALLEWENGEGGMYWSNFPGGDQQYGTADLDALRDPTVAWMEALSLSTDGSQEVLLDTDRAAYLLERFSPMEDVNGEAAGKVLQTATVDQALDPGNHGRDAAAISSWAIEHFGGDAEPPDGIKEELGGILGVYIYDVYEAIPGRGLDIEPGTYVRPPDDRGDGWPVHGITINNEDLRGILGDIGDNDSAVSIIGSAANNYNQVRIDDAVQSAIANGGQVGGDDPITMTTGTNAANLGFLYDGLLEGGISSAEDDAAQRRRMAELLLLPTNAIDVPGGPVGTYVVGEIKKHLTNEFVGDGVNEAITGANDVFTQLSRQTWLQTFETMLTAEGGDQLDLGDARDQWPTNAAGNPIPTEDLSDQEVLNLILAIQDGDGGYASTALSEAAAQMERHLDRYGVS</sequence>
<organism evidence="1 2">
    <name type="scientific">Aeromicrobium piscarium</name>
    <dbReference type="NCBI Taxonomy" id="2590901"/>
    <lineage>
        <taxon>Bacteria</taxon>
        <taxon>Bacillati</taxon>
        <taxon>Actinomycetota</taxon>
        <taxon>Actinomycetes</taxon>
        <taxon>Propionibacteriales</taxon>
        <taxon>Nocardioidaceae</taxon>
        <taxon>Aeromicrobium</taxon>
    </lineage>
</organism>
<dbReference type="OrthoDB" id="3796567at2"/>
<dbReference type="Proteomes" id="UP000316988">
    <property type="component" value="Unassembled WGS sequence"/>
</dbReference>
<gene>
    <name evidence="1" type="ORF">FNM00_03685</name>
</gene>
<protein>
    <submittedName>
        <fullName evidence="1">Uncharacterized protein</fullName>
    </submittedName>
</protein>
<accession>A0A554SGR8</accession>
<evidence type="ECO:0000313" key="1">
    <source>
        <dbReference type="EMBL" id="TSD65539.1"/>
    </source>
</evidence>